<accession>A0A1H4CJB2</accession>
<evidence type="ECO:0000313" key="2">
    <source>
        <dbReference type="EMBL" id="SEA60152.1"/>
    </source>
</evidence>
<feature type="transmembrane region" description="Helical" evidence="1">
    <location>
        <begin position="137"/>
        <end position="159"/>
    </location>
</feature>
<dbReference type="EMBL" id="FNQM01000007">
    <property type="protein sequence ID" value="SEA60152.1"/>
    <property type="molecule type" value="Genomic_DNA"/>
</dbReference>
<dbReference type="Proteomes" id="UP000198703">
    <property type="component" value="Unassembled WGS sequence"/>
</dbReference>
<evidence type="ECO:0000256" key="1">
    <source>
        <dbReference type="SAM" id="Phobius"/>
    </source>
</evidence>
<keyword evidence="1" id="KW-0812">Transmembrane</keyword>
<name>A0A1H4CJB2_9RHOB</name>
<feature type="transmembrane region" description="Helical" evidence="1">
    <location>
        <begin position="6"/>
        <end position="25"/>
    </location>
</feature>
<evidence type="ECO:0000313" key="3">
    <source>
        <dbReference type="Proteomes" id="UP000198703"/>
    </source>
</evidence>
<gene>
    <name evidence="2" type="ORF">SAMN05444370_10790</name>
</gene>
<reference evidence="2 3" key="1">
    <citation type="submission" date="2016-10" db="EMBL/GenBank/DDBJ databases">
        <authorList>
            <person name="de Groot N.N."/>
        </authorList>
    </citation>
    <scope>NUCLEOTIDE SEQUENCE [LARGE SCALE GENOMIC DNA]</scope>
    <source>
        <strain evidence="2 3">DSM 15345</strain>
    </source>
</reference>
<keyword evidence="1" id="KW-0472">Membrane</keyword>
<proteinExistence type="predicted"/>
<feature type="transmembrane region" description="Helical" evidence="1">
    <location>
        <begin position="96"/>
        <end position="114"/>
    </location>
</feature>
<dbReference type="RefSeq" id="WP_093254034.1">
    <property type="nucleotide sequence ID" value="NZ_FNQM01000007.1"/>
</dbReference>
<sequence>MEDLLKLLAKLGVWGVFFGVCYGFARRYFHDLYKQPDKGRWIARLRHDGFARRYREMLAAALDQLDRRLSPEADPTPGAPKAEVSRAWSHGLLDKCPLLAVAYPILSVLIWWAATGEPGRIGDLTVIEAQHAVPGRLAAIGALALSAPVFLLWQVAALFGRPALDALLRLFEAFARGIGAV</sequence>
<keyword evidence="3" id="KW-1185">Reference proteome</keyword>
<dbReference type="AlphaFoldDB" id="A0A1H4CJB2"/>
<keyword evidence="1" id="KW-1133">Transmembrane helix</keyword>
<organism evidence="2 3">
    <name type="scientific">Rubrimonas cliftonensis</name>
    <dbReference type="NCBI Taxonomy" id="89524"/>
    <lineage>
        <taxon>Bacteria</taxon>
        <taxon>Pseudomonadati</taxon>
        <taxon>Pseudomonadota</taxon>
        <taxon>Alphaproteobacteria</taxon>
        <taxon>Rhodobacterales</taxon>
        <taxon>Paracoccaceae</taxon>
        <taxon>Rubrimonas</taxon>
    </lineage>
</organism>
<protein>
    <submittedName>
        <fullName evidence="2">Uncharacterized protein</fullName>
    </submittedName>
</protein>